<accession>A0A345P742</accession>
<feature type="domain" description="Glycosyltransferase subfamily 4-like N-terminal" evidence="2">
    <location>
        <begin position="62"/>
        <end position="191"/>
    </location>
</feature>
<dbReference type="Proteomes" id="UP000253940">
    <property type="component" value="Chromosome"/>
</dbReference>
<reference evidence="3 4" key="1">
    <citation type="submission" date="2018-07" db="EMBL/GenBank/DDBJ databases">
        <title>Genome sequencing of Moraxellaceae gen. HYN0046.</title>
        <authorList>
            <person name="Kim M."/>
            <person name="Yi H."/>
        </authorList>
    </citation>
    <scope>NUCLEOTIDE SEQUENCE [LARGE SCALE GENOMIC DNA]</scope>
    <source>
        <strain evidence="3 4">HYN0046</strain>
    </source>
</reference>
<dbReference type="AlphaFoldDB" id="A0A345P742"/>
<organism evidence="3 4">
    <name type="scientific">Aquirhabdus parva</name>
    <dbReference type="NCBI Taxonomy" id="2283318"/>
    <lineage>
        <taxon>Bacteria</taxon>
        <taxon>Pseudomonadati</taxon>
        <taxon>Pseudomonadota</taxon>
        <taxon>Gammaproteobacteria</taxon>
        <taxon>Moraxellales</taxon>
        <taxon>Moraxellaceae</taxon>
        <taxon>Aquirhabdus</taxon>
    </lineage>
</organism>
<dbReference type="PANTHER" id="PTHR12526">
    <property type="entry name" value="GLYCOSYLTRANSFERASE"/>
    <property type="match status" value="1"/>
</dbReference>
<dbReference type="Pfam" id="PF00534">
    <property type="entry name" value="Glycos_transf_1"/>
    <property type="match status" value="1"/>
</dbReference>
<evidence type="ECO:0000313" key="4">
    <source>
        <dbReference type="Proteomes" id="UP000253940"/>
    </source>
</evidence>
<sequence>MLSVCYLKQRLRLFEWLMQSNVVPKIAIILPSRERFRSGDAGAVALTVYEFCKASRYADELVVFGGCAEHFPEVRYQHVAVSFAWLRGRNRAYGLKCLEILREHSEIKLIEVHNRARLALALKKVLPNRRVTIHLHNDPQGMAGVKTVADREKLLRTVDHVYCVSKFVKMRLLEGVDPALGARVEVVYNAILSQQNNDELTLTPPTVRQPWIVYAGRFIPEKGVLELAQSLAKILPQFPDWRVVFLGAWGFGHEAGKSAYEQSVYAALKDVADQIDFRGHVPHSEVMSVFNQSSIAVSPSTGAEAFGRTTLEAMDAGCAVVTSMSCGLKEVAGDAAIVIPQVTIEALSDAIIPLMQQSGLRQLCADRCQQRAREVFSLPVQIEHLDAARDALIA</sequence>
<dbReference type="Pfam" id="PF13439">
    <property type="entry name" value="Glyco_transf_4"/>
    <property type="match status" value="1"/>
</dbReference>
<dbReference type="OrthoDB" id="5123492at2"/>
<keyword evidence="4" id="KW-1185">Reference proteome</keyword>
<proteinExistence type="predicted"/>
<dbReference type="GO" id="GO:0016757">
    <property type="term" value="F:glycosyltransferase activity"/>
    <property type="evidence" value="ECO:0007669"/>
    <property type="project" value="InterPro"/>
</dbReference>
<feature type="domain" description="Glycosyl transferase family 1" evidence="1">
    <location>
        <begin position="209"/>
        <end position="366"/>
    </location>
</feature>
<keyword evidence="3" id="KW-0808">Transferase</keyword>
<protein>
    <submittedName>
        <fullName evidence="3">Glycosyltransferase</fullName>
    </submittedName>
</protein>
<gene>
    <name evidence="3" type="ORF">HYN46_09760</name>
</gene>
<dbReference type="Gene3D" id="3.40.50.2000">
    <property type="entry name" value="Glycogen Phosphorylase B"/>
    <property type="match status" value="2"/>
</dbReference>
<dbReference type="GO" id="GO:1901135">
    <property type="term" value="P:carbohydrate derivative metabolic process"/>
    <property type="evidence" value="ECO:0007669"/>
    <property type="project" value="UniProtKB-ARBA"/>
</dbReference>
<name>A0A345P742_9GAMM</name>
<evidence type="ECO:0000259" key="1">
    <source>
        <dbReference type="Pfam" id="PF00534"/>
    </source>
</evidence>
<dbReference type="EMBL" id="CP031222">
    <property type="protein sequence ID" value="AXI03101.1"/>
    <property type="molecule type" value="Genomic_DNA"/>
</dbReference>
<dbReference type="InterPro" id="IPR001296">
    <property type="entry name" value="Glyco_trans_1"/>
</dbReference>
<dbReference type="CDD" id="cd03801">
    <property type="entry name" value="GT4_PimA-like"/>
    <property type="match status" value="1"/>
</dbReference>
<evidence type="ECO:0000313" key="3">
    <source>
        <dbReference type="EMBL" id="AXI03101.1"/>
    </source>
</evidence>
<dbReference type="SUPFAM" id="SSF53756">
    <property type="entry name" value="UDP-Glycosyltransferase/glycogen phosphorylase"/>
    <property type="match status" value="1"/>
</dbReference>
<dbReference type="InterPro" id="IPR028098">
    <property type="entry name" value="Glyco_trans_4-like_N"/>
</dbReference>
<evidence type="ECO:0000259" key="2">
    <source>
        <dbReference type="Pfam" id="PF13439"/>
    </source>
</evidence>
<dbReference type="KEGG" id="mbah:HYN46_09760"/>